<name>A0A5B7GBV0_PORTR</name>
<protein>
    <submittedName>
        <fullName evidence="1">Uncharacterized protein</fullName>
    </submittedName>
</protein>
<evidence type="ECO:0000313" key="1">
    <source>
        <dbReference type="EMBL" id="MPC57760.1"/>
    </source>
</evidence>
<reference evidence="1 2" key="1">
    <citation type="submission" date="2019-05" db="EMBL/GenBank/DDBJ databases">
        <title>Another draft genome of Portunus trituberculatus and its Hox gene families provides insights of decapod evolution.</title>
        <authorList>
            <person name="Jeong J.-H."/>
            <person name="Song I."/>
            <person name="Kim S."/>
            <person name="Choi T."/>
            <person name="Kim D."/>
            <person name="Ryu S."/>
            <person name="Kim W."/>
        </authorList>
    </citation>
    <scope>NUCLEOTIDE SEQUENCE [LARGE SCALE GENOMIC DNA]</scope>
    <source>
        <tissue evidence="1">Muscle</tissue>
    </source>
</reference>
<dbReference type="AlphaFoldDB" id="A0A5B7GBV0"/>
<dbReference type="Proteomes" id="UP000324222">
    <property type="component" value="Unassembled WGS sequence"/>
</dbReference>
<comment type="caution">
    <text evidence="1">The sequence shown here is derived from an EMBL/GenBank/DDBJ whole genome shotgun (WGS) entry which is preliminary data.</text>
</comment>
<dbReference type="EMBL" id="VSRR010015055">
    <property type="protein sequence ID" value="MPC57760.1"/>
    <property type="molecule type" value="Genomic_DNA"/>
</dbReference>
<organism evidence="1 2">
    <name type="scientific">Portunus trituberculatus</name>
    <name type="common">Swimming crab</name>
    <name type="synonym">Neptunus trituberculatus</name>
    <dbReference type="NCBI Taxonomy" id="210409"/>
    <lineage>
        <taxon>Eukaryota</taxon>
        <taxon>Metazoa</taxon>
        <taxon>Ecdysozoa</taxon>
        <taxon>Arthropoda</taxon>
        <taxon>Crustacea</taxon>
        <taxon>Multicrustacea</taxon>
        <taxon>Malacostraca</taxon>
        <taxon>Eumalacostraca</taxon>
        <taxon>Eucarida</taxon>
        <taxon>Decapoda</taxon>
        <taxon>Pleocyemata</taxon>
        <taxon>Brachyura</taxon>
        <taxon>Eubrachyura</taxon>
        <taxon>Portunoidea</taxon>
        <taxon>Portunidae</taxon>
        <taxon>Portuninae</taxon>
        <taxon>Portunus</taxon>
    </lineage>
</organism>
<keyword evidence="2" id="KW-1185">Reference proteome</keyword>
<gene>
    <name evidence="1" type="ORF">E2C01_051746</name>
</gene>
<evidence type="ECO:0000313" key="2">
    <source>
        <dbReference type="Proteomes" id="UP000324222"/>
    </source>
</evidence>
<proteinExistence type="predicted"/>
<sequence length="160" mass="18122">MLAGSPYLSMGQVMMCGRCRRRDIRAKDMSTHPQQDRQGPRPPRSFLAVSFSKRKESRLWPPIRPSQSGTHPLLLAKCPISRQRCKCPAQWMSTEGQRTTRSAHRSYFPALSVSVGGCSFVGFVDKLFRTVPEVYSEEEHNICVDGDLHIVANCDLHLYV</sequence>
<accession>A0A5B7GBV0</accession>